<dbReference type="EMBL" id="HACG01035984">
    <property type="protein sequence ID" value="CEK82849.1"/>
    <property type="molecule type" value="Transcribed_RNA"/>
</dbReference>
<reference evidence="1" key="1">
    <citation type="submission" date="2014-12" db="EMBL/GenBank/DDBJ databases">
        <title>Insight into the proteome of Arion vulgaris.</title>
        <authorList>
            <person name="Aradska J."/>
            <person name="Bulat T."/>
            <person name="Smidak R."/>
            <person name="Sarate P."/>
            <person name="Gangsoo J."/>
            <person name="Sialana F."/>
            <person name="Bilban M."/>
            <person name="Lubec G."/>
        </authorList>
    </citation>
    <scope>NUCLEOTIDE SEQUENCE</scope>
    <source>
        <tissue evidence="1">Skin</tissue>
    </source>
</reference>
<protein>
    <submittedName>
        <fullName evidence="1">Uncharacterized protein</fullName>
    </submittedName>
</protein>
<dbReference type="AlphaFoldDB" id="A0A0B7AP74"/>
<evidence type="ECO:0000313" key="1">
    <source>
        <dbReference type="EMBL" id="CEK82849.1"/>
    </source>
</evidence>
<accession>A0A0B7AP74</accession>
<organism evidence="1">
    <name type="scientific">Arion vulgaris</name>
    <dbReference type="NCBI Taxonomy" id="1028688"/>
    <lineage>
        <taxon>Eukaryota</taxon>
        <taxon>Metazoa</taxon>
        <taxon>Spiralia</taxon>
        <taxon>Lophotrochozoa</taxon>
        <taxon>Mollusca</taxon>
        <taxon>Gastropoda</taxon>
        <taxon>Heterobranchia</taxon>
        <taxon>Euthyneura</taxon>
        <taxon>Panpulmonata</taxon>
        <taxon>Eupulmonata</taxon>
        <taxon>Stylommatophora</taxon>
        <taxon>Helicina</taxon>
        <taxon>Arionoidea</taxon>
        <taxon>Arionidae</taxon>
        <taxon>Arion</taxon>
    </lineage>
</organism>
<proteinExistence type="predicted"/>
<sequence length="101" mass="10978">MTEPVIPTSNSTVTNRAVKYLYSDTSLLSLRTERGLLEKHCSLSCPAIQIFSKLGDALTNPATSLGAAAHNMKTTVLTKVPIQVTIFIGKQGQLKQMNNKM</sequence>
<gene>
    <name evidence="1" type="primary">ORF133883</name>
</gene>
<name>A0A0B7AP74_9EUPU</name>